<dbReference type="Gene3D" id="3.40.50.300">
    <property type="entry name" value="P-loop containing nucleotide triphosphate hydrolases"/>
    <property type="match status" value="1"/>
</dbReference>
<dbReference type="OrthoDB" id="5976022at2759"/>
<dbReference type="PROSITE" id="PS51419">
    <property type="entry name" value="RAB"/>
    <property type="match status" value="1"/>
</dbReference>
<evidence type="ECO:0000313" key="5">
    <source>
        <dbReference type="EMBL" id="PIL32176.1"/>
    </source>
</evidence>
<protein>
    <submittedName>
        <fullName evidence="5">Transporter</fullName>
    </submittedName>
</protein>
<dbReference type="GO" id="GO:0003924">
    <property type="term" value="F:GTPase activity"/>
    <property type="evidence" value="ECO:0007669"/>
    <property type="project" value="InterPro"/>
</dbReference>
<evidence type="ECO:0000256" key="3">
    <source>
        <dbReference type="ARBA" id="ARBA00023134"/>
    </source>
</evidence>
<evidence type="ECO:0000256" key="1">
    <source>
        <dbReference type="ARBA" id="ARBA00004342"/>
    </source>
</evidence>
<dbReference type="SMART" id="SM00175">
    <property type="entry name" value="RAB"/>
    <property type="match status" value="1"/>
</dbReference>
<dbReference type="PRINTS" id="PR00449">
    <property type="entry name" value="RASTRNSFRMNG"/>
</dbReference>
<evidence type="ECO:0000313" key="6">
    <source>
        <dbReference type="Proteomes" id="UP000230002"/>
    </source>
</evidence>
<feature type="compositionally biased region" description="Polar residues" evidence="4">
    <location>
        <begin position="34"/>
        <end position="45"/>
    </location>
</feature>
<reference evidence="5 6" key="1">
    <citation type="journal article" date="2015" name="Sci. Rep.">
        <title>Chromosome-level genome map provides insights into diverse defense mechanisms in the medicinal fungus Ganoderma sinense.</title>
        <authorList>
            <person name="Zhu Y."/>
            <person name="Xu J."/>
            <person name="Sun C."/>
            <person name="Zhou S."/>
            <person name="Xu H."/>
            <person name="Nelson D.R."/>
            <person name="Qian J."/>
            <person name="Song J."/>
            <person name="Luo H."/>
            <person name="Xiang L."/>
            <person name="Li Y."/>
            <person name="Xu Z."/>
            <person name="Ji A."/>
            <person name="Wang L."/>
            <person name="Lu S."/>
            <person name="Hayward A."/>
            <person name="Sun W."/>
            <person name="Li X."/>
            <person name="Schwartz D.C."/>
            <person name="Wang Y."/>
            <person name="Chen S."/>
        </authorList>
    </citation>
    <scope>NUCLEOTIDE SEQUENCE [LARGE SCALE GENOMIC DNA]</scope>
    <source>
        <strain evidence="5 6">ZZ0214-1</strain>
    </source>
</reference>
<dbReference type="GO" id="GO:0005525">
    <property type="term" value="F:GTP binding"/>
    <property type="evidence" value="ECO:0007669"/>
    <property type="project" value="UniProtKB-KW"/>
</dbReference>
<dbReference type="InterPro" id="IPR001806">
    <property type="entry name" value="Small_GTPase"/>
</dbReference>
<dbReference type="EMBL" id="AYKW01000011">
    <property type="protein sequence ID" value="PIL32176.1"/>
    <property type="molecule type" value="Genomic_DNA"/>
</dbReference>
<dbReference type="InterPro" id="IPR027417">
    <property type="entry name" value="P-loop_NTPase"/>
</dbReference>
<accession>A0A2G8SEH4</accession>
<dbReference type="InterPro" id="IPR005225">
    <property type="entry name" value="Small_GTP-bd"/>
</dbReference>
<proteinExistence type="predicted"/>
<feature type="compositionally biased region" description="Low complexity" evidence="4">
    <location>
        <begin position="7"/>
        <end position="33"/>
    </location>
</feature>
<dbReference type="GO" id="GO:0005886">
    <property type="term" value="C:plasma membrane"/>
    <property type="evidence" value="ECO:0007669"/>
    <property type="project" value="UniProtKB-SubCell"/>
</dbReference>
<dbReference type="AlphaFoldDB" id="A0A2G8SEH4"/>
<dbReference type="STRING" id="1077348.A0A2G8SEH4"/>
<dbReference type="SUPFAM" id="SSF52540">
    <property type="entry name" value="P-loop containing nucleoside triphosphate hydrolases"/>
    <property type="match status" value="1"/>
</dbReference>
<organism evidence="5 6">
    <name type="scientific">Ganoderma sinense ZZ0214-1</name>
    <dbReference type="NCBI Taxonomy" id="1077348"/>
    <lineage>
        <taxon>Eukaryota</taxon>
        <taxon>Fungi</taxon>
        <taxon>Dikarya</taxon>
        <taxon>Basidiomycota</taxon>
        <taxon>Agaricomycotina</taxon>
        <taxon>Agaricomycetes</taxon>
        <taxon>Polyporales</taxon>
        <taxon>Polyporaceae</taxon>
        <taxon>Ganoderma</taxon>
    </lineage>
</organism>
<dbReference type="SMART" id="SM00173">
    <property type="entry name" value="RAS"/>
    <property type="match status" value="1"/>
</dbReference>
<dbReference type="FunFam" id="3.40.50.300:FF:001447">
    <property type="entry name" value="Ras-related protein Rab-1B"/>
    <property type="match status" value="1"/>
</dbReference>
<name>A0A2G8SEH4_9APHY</name>
<dbReference type="Proteomes" id="UP000230002">
    <property type="component" value="Unassembled WGS sequence"/>
</dbReference>
<sequence>MSKNGQTSSVTARTTPPSASTSTSNPTPTLTPTGRSRVTSIESYTGSTSGQRYTAVVLGAGGVGKSALVMRYGKNIFLEQYDPTIEEEYDLSVEFGGKRSILHVIDTAGIEQFTGINESYIQRGIGFVLVFSLTQEATLKDVDHIRQEIYRIKDGDEAWTKMDLRGEREISSDRMHELAVKWGVPFYETSAKKGWYVSEVFEDALARMRKKYPLGEPKGKKRRRDQCVVM</sequence>
<dbReference type="PANTHER" id="PTHR24070">
    <property type="entry name" value="RAS, DI-RAS, AND RHEB FAMILY MEMBERS OF SMALL GTPASE SUPERFAMILY"/>
    <property type="match status" value="1"/>
</dbReference>
<dbReference type="SMART" id="SM00174">
    <property type="entry name" value="RHO"/>
    <property type="match status" value="1"/>
</dbReference>
<dbReference type="PROSITE" id="PS51421">
    <property type="entry name" value="RAS"/>
    <property type="match status" value="1"/>
</dbReference>
<dbReference type="Pfam" id="PF00071">
    <property type="entry name" value="Ras"/>
    <property type="match status" value="1"/>
</dbReference>
<dbReference type="InterPro" id="IPR020849">
    <property type="entry name" value="Small_GTPase_Ras-type"/>
</dbReference>
<comment type="caution">
    <text evidence="5">The sequence shown here is derived from an EMBL/GenBank/DDBJ whole genome shotgun (WGS) entry which is preliminary data.</text>
</comment>
<keyword evidence="2" id="KW-0547">Nucleotide-binding</keyword>
<gene>
    <name evidence="5" type="ORF">GSI_05421</name>
</gene>
<dbReference type="GO" id="GO:0007165">
    <property type="term" value="P:signal transduction"/>
    <property type="evidence" value="ECO:0007669"/>
    <property type="project" value="InterPro"/>
</dbReference>
<feature type="region of interest" description="Disordered" evidence="4">
    <location>
        <begin position="1"/>
        <end position="45"/>
    </location>
</feature>
<evidence type="ECO:0000256" key="2">
    <source>
        <dbReference type="ARBA" id="ARBA00022741"/>
    </source>
</evidence>
<keyword evidence="3" id="KW-0342">GTP-binding</keyword>
<keyword evidence="6" id="KW-1185">Reference proteome</keyword>
<evidence type="ECO:0000256" key="4">
    <source>
        <dbReference type="SAM" id="MobiDB-lite"/>
    </source>
</evidence>
<dbReference type="NCBIfam" id="TIGR00231">
    <property type="entry name" value="small_GTP"/>
    <property type="match status" value="1"/>
</dbReference>
<comment type="subcellular location">
    <subcellularLocation>
        <location evidence="1">Cell membrane</location>
        <topology evidence="1">Lipid-anchor</topology>
        <orientation evidence="1">Cytoplasmic side</orientation>
    </subcellularLocation>
</comment>